<sequence length="239" mass="26701">MKSKKNNEADLSKRSTIFFQIGLILSLLLVWQLIEWKVDSKDVPENEMISIAGLEEVDVPFTVVEEVKPPEPPKEVVEEIDIIDDDLDKEETDLASTEATDAPILEVEEVKLVVEEEEIKDYDILSVEEVPVFPGCEAVKGNEARRQCFSENVNKIVGKTFDSDLGQELGLKGLYRIFVSFKIQPDGSIAVIGARGPHPRLEEEAIRVVKKFPEMIPGKQGGRPVGVTYSLPIILKVQD</sequence>
<dbReference type="EMBL" id="JAAVJR010000002">
    <property type="protein sequence ID" value="NJW52405.1"/>
    <property type="molecule type" value="Genomic_DNA"/>
</dbReference>
<evidence type="ECO:0000313" key="4">
    <source>
        <dbReference type="Proteomes" id="UP000703674"/>
    </source>
</evidence>
<evidence type="ECO:0000313" key="3">
    <source>
        <dbReference type="EMBL" id="NJW52405.1"/>
    </source>
</evidence>
<accession>A0ABX1CVS8</accession>
<dbReference type="SUPFAM" id="SSF74653">
    <property type="entry name" value="TolA/TonB C-terminal domain"/>
    <property type="match status" value="1"/>
</dbReference>
<reference evidence="3 4" key="1">
    <citation type="submission" date="2020-03" db="EMBL/GenBank/DDBJ databases">
        <title>Salinimicrobium sp. nov, isolated from SCS.</title>
        <authorList>
            <person name="Cao W.R."/>
        </authorList>
    </citation>
    <scope>NUCLEOTIDE SEQUENCE [LARGE SCALE GENOMIC DNA]</scope>
    <source>
        <strain evidence="4">J15B91</strain>
    </source>
</reference>
<keyword evidence="1" id="KW-1133">Transmembrane helix</keyword>
<dbReference type="Gene3D" id="3.30.1150.10">
    <property type="match status" value="1"/>
</dbReference>
<dbReference type="Pfam" id="PF03544">
    <property type="entry name" value="TonB_C"/>
    <property type="match status" value="1"/>
</dbReference>
<keyword evidence="4" id="KW-1185">Reference proteome</keyword>
<dbReference type="RefSeq" id="WP_168137504.1">
    <property type="nucleotide sequence ID" value="NZ_JAAVJR010000002.1"/>
</dbReference>
<keyword evidence="1" id="KW-0812">Transmembrane</keyword>
<gene>
    <name evidence="3" type="ORF">HC175_05690</name>
</gene>
<feature type="domain" description="TonB C-terminal" evidence="2">
    <location>
        <begin position="176"/>
        <end position="233"/>
    </location>
</feature>
<protein>
    <submittedName>
        <fullName evidence="3">Energy transducer TonB</fullName>
    </submittedName>
</protein>
<organism evidence="3 4">
    <name type="scientific">Salinimicrobium oceani</name>
    <dbReference type="NCBI Taxonomy" id="2722702"/>
    <lineage>
        <taxon>Bacteria</taxon>
        <taxon>Pseudomonadati</taxon>
        <taxon>Bacteroidota</taxon>
        <taxon>Flavobacteriia</taxon>
        <taxon>Flavobacteriales</taxon>
        <taxon>Flavobacteriaceae</taxon>
        <taxon>Salinimicrobium</taxon>
    </lineage>
</organism>
<name>A0ABX1CVS8_9FLAO</name>
<dbReference type="InterPro" id="IPR037682">
    <property type="entry name" value="TonB_C"/>
</dbReference>
<evidence type="ECO:0000259" key="2">
    <source>
        <dbReference type="Pfam" id="PF03544"/>
    </source>
</evidence>
<dbReference type="Proteomes" id="UP000703674">
    <property type="component" value="Unassembled WGS sequence"/>
</dbReference>
<proteinExistence type="predicted"/>
<feature type="transmembrane region" description="Helical" evidence="1">
    <location>
        <begin position="16"/>
        <end position="34"/>
    </location>
</feature>
<keyword evidence="1" id="KW-0472">Membrane</keyword>
<evidence type="ECO:0000256" key="1">
    <source>
        <dbReference type="SAM" id="Phobius"/>
    </source>
</evidence>
<comment type="caution">
    <text evidence="3">The sequence shown here is derived from an EMBL/GenBank/DDBJ whole genome shotgun (WGS) entry which is preliminary data.</text>
</comment>